<evidence type="ECO:0008006" key="4">
    <source>
        <dbReference type="Google" id="ProtNLM"/>
    </source>
</evidence>
<feature type="transmembrane region" description="Helical" evidence="1">
    <location>
        <begin position="5"/>
        <end position="23"/>
    </location>
</feature>
<sequence length="102" mass="12018">MADALLYFIFMIPVYGVLIWSYLCPEESMLFGERWMYKEEPEFSEDAIRYTRFAASVGIFGITMILVLFVIENRLIKFFIILGFTIYVVIGGYKLLKKYLDL</sequence>
<accession>A0ABS2NY25</accession>
<keyword evidence="1" id="KW-1133">Transmembrane helix</keyword>
<protein>
    <recommendedName>
        <fullName evidence="4">DUF3784 domain-containing protein</fullName>
    </recommendedName>
</protein>
<reference evidence="2 3" key="1">
    <citation type="submission" date="2021-01" db="EMBL/GenBank/DDBJ databases">
        <title>Genomic Encyclopedia of Type Strains, Phase IV (KMG-IV): sequencing the most valuable type-strain genomes for metagenomic binning, comparative biology and taxonomic classification.</title>
        <authorList>
            <person name="Goeker M."/>
        </authorList>
    </citation>
    <scope>NUCLEOTIDE SEQUENCE [LARGE SCALE GENOMIC DNA]</scope>
    <source>
        <strain evidence="2 3">DSM 25879</strain>
    </source>
</reference>
<evidence type="ECO:0000313" key="3">
    <source>
        <dbReference type="Proteomes" id="UP000737402"/>
    </source>
</evidence>
<name>A0ABS2NY25_9BACI</name>
<feature type="transmembrane region" description="Helical" evidence="1">
    <location>
        <begin position="78"/>
        <end position="96"/>
    </location>
</feature>
<evidence type="ECO:0000256" key="1">
    <source>
        <dbReference type="SAM" id="Phobius"/>
    </source>
</evidence>
<keyword evidence="3" id="KW-1185">Reference proteome</keyword>
<dbReference type="RefSeq" id="WP_204414350.1">
    <property type="nucleotide sequence ID" value="NZ_JAFBED010000002.1"/>
</dbReference>
<organism evidence="2 3">
    <name type="scientific">Sutcliffiella tianshenii</name>
    <dbReference type="NCBI Taxonomy" id="1463404"/>
    <lineage>
        <taxon>Bacteria</taxon>
        <taxon>Bacillati</taxon>
        <taxon>Bacillota</taxon>
        <taxon>Bacilli</taxon>
        <taxon>Bacillales</taxon>
        <taxon>Bacillaceae</taxon>
        <taxon>Sutcliffiella</taxon>
    </lineage>
</organism>
<gene>
    <name evidence="2" type="ORF">JOC95_001201</name>
</gene>
<evidence type="ECO:0000313" key="2">
    <source>
        <dbReference type="EMBL" id="MBM7619352.1"/>
    </source>
</evidence>
<feature type="transmembrane region" description="Helical" evidence="1">
    <location>
        <begin position="53"/>
        <end position="71"/>
    </location>
</feature>
<comment type="caution">
    <text evidence="2">The sequence shown here is derived from an EMBL/GenBank/DDBJ whole genome shotgun (WGS) entry which is preliminary data.</text>
</comment>
<keyword evidence="1" id="KW-0472">Membrane</keyword>
<keyword evidence="1" id="KW-0812">Transmembrane</keyword>
<proteinExistence type="predicted"/>
<dbReference type="Proteomes" id="UP000737402">
    <property type="component" value="Unassembled WGS sequence"/>
</dbReference>
<dbReference type="EMBL" id="JAFBED010000002">
    <property type="protein sequence ID" value="MBM7619352.1"/>
    <property type="molecule type" value="Genomic_DNA"/>
</dbReference>